<keyword evidence="3 11" id="KW-0732">Signal</keyword>
<dbReference type="PANTHER" id="PTHR10574:SF435">
    <property type="entry name" value="LAMININ SUBUNIT GAMMA-1"/>
    <property type="match status" value="1"/>
</dbReference>
<dbReference type="PRINTS" id="PR00011">
    <property type="entry name" value="EGFLAMININ"/>
</dbReference>
<dbReference type="Pfam" id="PF00055">
    <property type="entry name" value="Laminin_N"/>
    <property type="match status" value="1"/>
</dbReference>
<keyword evidence="2" id="KW-0964">Secreted</keyword>
<comment type="subcellular location">
    <subcellularLocation>
        <location evidence="1">Secreted</location>
    </subcellularLocation>
</comment>
<dbReference type="FunFam" id="2.10.25.10:FF:000105">
    <property type="entry name" value="laminin subunit gamma-1"/>
    <property type="match status" value="1"/>
</dbReference>
<dbReference type="Pfam" id="PF00053">
    <property type="entry name" value="EGF_laminin"/>
    <property type="match status" value="11"/>
</dbReference>
<feature type="domain" description="Laminin EGF-like" evidence="12">
    <location>
        <begin position="738"/>
        <end position="809"/>
    </location>
</feature>
<feature type="disulfide bond" evidence="8">
    <location>
        <begin position="779"/>
        <end position="788"/>
    </location>
</feature>
<dbReference type="InterPro" id="IPR000034">
    <property type="entry name" value="Laminin_IV"/>
</dbReference>
<dbReference type="FunFam" id="2.10.25.10:FF:000224">
    <property type="entry name" value="Usherin"/>
    <property type="match status" value="1"/>
</dbReference>
<evidence type="ECO:0000256" key="8">
    <source>
        <dbReference type="PROSITE-ProRule" id="PRU00460"/>
    </source>
</evidence>
<dbReference type="Gene3D" id="2.10.25.10">
    <property type="entry name" value="Laminin"/>
    <property type="match status" value="9"/>
</dbReference>
<feature type="disulfide bond" evidence="8">
    <location>
        <begin position="1021"/>
        <end position="1033"/>
    </location>
</feature>
<dbReference type="PROSITE" id="PS51115">
    <property type="entry name" value="LAMININ_IVA"/>
    <property type="match status" value="1"/>
</dbReference>
<dbReference type="GO" id="GO:0005576">
    <property type="term" value="C:extracellular region"/>
    <property type="evidence" value="ECO:0007669"/>
    <property type="project" value="UniProtKB-SubCell"/>
</dbReference>
<dbReference type="PROSITE" id="PS50027">
    <property type="entry name" value="EGF_LAM_2"/>
    <property type="match status" value="6"/>
</dbReference>
<evidence type="ECO:0000256" key="9">
    <source>
        <dbReference type="SAM" id="Coils"/>
    </source>
</evidence>
<evidence type="ECO:0000313" key="15">
    <source>
        <dbReference type="EMBL" id="CAD7442526.1"/>
    </source>
</evidence>
<dbReference type="GO" id="GO:0009888">
    <property type="term" value="P:tissue development"/>
    <property type="evidence" value="ECO:0007669"/>
    <property type="project" value="TreeGrafter"/>
</dbReference>
<feature type="disulfide bond" evidence="8">
    <location>
        <begin position="428"/>
        <end position="437"/>
    </location>
</feature>
<dbReference type="Pfam" id="PF00052">
    <property type="entry name" value="Laminin_B"/>
    <property type="match status" value="1"/>
</dbReference>
<dbReference type="InterPro" id="IPR008211">
    <property type="entry name" value="Laminin_N"/>
</dbReference>
<feature type="region of interest" description="Disordered" evidence="10">
    <location>
        <begin position="1467"/>
        <end position="1519"/>
    </location>
</feature>
<evidence type="ECO:0000256" key="7">
    <source>
        <dbReference type="ARBA" id="ARBA00023292"/>
    </source>
</evidence>
<feature type="disulfide bond" evidence="8">
    <location>
        <begin position="994"/>
        <end position="1003"/>
    </location>
</feature>
<dbReference type="Gene3D" id="2.170.300.10">
    <property type="entry name" value="Tie2 ligand-binding domain superfamily"/>
    <property type="match status" value="1"/>
</dbReference>
<feature type="domain" description="Laminin IV type A" evidence="13">
    <location>
        <begin position="534"/>
        <end position="703"/>
    </location>
</feature>
<feature type="domain" description="Laminin EGF-like" evidence="12">
    <location>
        <begin position="408"/>
        <end position="454"/>
    </location>
</feature>
<feature type="domain" description="Laminin EGF-like" evidence="12">
    <location>
        <begin position="919"/>
        <end position="972"/>
    </location>
</feature>
<feature type="disulfide bond" evidence="8">
    <location>
        <begin position="975"/>
        <end position="992"/>
    </location>
</feature>
<keyword evidence="4" id="KW-0677">Repeat</keyword>
<keyword evidence="6" id="KW-0325">Glycoprotein</keyword>
<name>A0A7R9EWA3_9NEOP</name>
<dbReference type="PROSITE" id="PS51117">
    <property type="entry name" value="LAMININ_NTER"/>
    <property type="match status" value="1"/>
</dbReference>
<feature type="disulfide bond" evidence="8">
    <location>
        <begin position="478"/>
        <end position="487"/>
    </location>
</feature>
<dbReference type="FunFam" id="2.10.25.10:FF:000051">
    <property type="entry name" value="Laminin subunit alpha 4"/>
    <property type="match status" value="1"/>
</dbReference>
<keyword evidence="7 8" id="KW-0424">Laminin EGF-like domain</keyword>
<dbReference type="PROSITE" id="PS01248">
    <property type="entry name" value="EGF_LAM_1"/>
    <property type="match status" value="5"/>
</dbReference>
<sequence length="1594" mass="176082">MQWSKALCVGCFLGLRLPQIIRLSVTSQLTKIFRRVWFENRGPPLIHADVHSYQPRLVEFLDSDVTLSTGVGGSWFHPPAGVTLAIDWPADDGDIGVLLPVGRTEDSVLNIPLQFIRNLSNKMFVLSSVDTRGGRTNGHFSVLCFAGKAFDITYIRLWFYSPRPESFAIYKRTNEDSPWIPYQFYSATCRDTYGLPDLSSTRQGPEETRALCTAEYSDISPLTGGNVAFSTLEGRPSAYSFENSPDLQEWVTATDIRITLDRLNTFGDEVFGDEQVLRSYFYAISDFAVGARCKCNGHASECVSSSSLDGSVRRVCRCEHNTAGPDCNECLPFYNDAPWGRASALDSHECRACNCNGFSSRCFFDQSLYERSGHGGHCLDCTGNRDGPNCERCRENYYQREDNYCIACNCNEIGSRSLQCNSEGRCQCKPGVTGDKCDRCDINNYDFSEQGCKPCGCYQSGSQGNQPNCDPTSGTCQCKENVEGKQCGRCKPGFFNLDEENLFGCTPCFCYGHSSVCDSAPGYSRVAIESVFARSNERWTAEEYSGRTLALQFNGITQTIGASAPGREAVYFAAPDKFLGDQRASYNQELEFKLRIGESGPGATVEDVVLEGAGLSITQAIFGQGNPLPSGVTQKYKFRLHEHPDYGWQPRLSSRDFISVLTNLTAIKIRATYTPEGVGFLDDVKLETARRGAAGRQANWIEMCSCLKGYVGQFCESCAPGYRHEPANGGPFAPCVPCNCNGHADICDTETGKYFFHYVFAKLKSVDKYKNHLYGRCICEDNTAGDNCERCNRGYYGNALQGTEYDCKVCPCPNHGACTQLIDETVVCLECPKGYGGPRCDLCSDSYFGDPTGRFGPVHVCQPCDCNENVDPNAVGNCNRTTGECLKCIYNTAGFSCDQCTRGFYGDALASLKGDCKQCQCYRSGTLESGFGPPVCDQVSGQCQCKPNVKGKNCEQCEDGYYNIVSGEGCEHCNCDPTGSLNHTCNIHTGQCLCRPGITGRRCDACEAYHYGFSSQGCQTCECDSIGSVSLQCDPHGQCPCLENVEGRQCERCKENKYDRQRGCVDCPPCYNLVQDATNDHRSKLNELKHVLSNIASDPTVINDTNFENKLRDVQFKVEDLWNRAKQGAGGDDKSLLERLEELKKRLNEVGDLITQVNNFTRRAAVGTEMGTRNVTEAEEIIDDALALLKNALDYLETEGAVALDKAKDRSAQFGQQSEQMSDIAREARVLVQKQMEEAEEIKNTAERAKNTSAQAYELATEAIKQQQNISDELRGLKVNIESAETNLEKTKELAAEAANKVGEVHSDAFDIYKDIYGLTVPDIDVPKLKEDAENTANDARKLKQDAEDLLKAHGEILANLDDQLDQSEDLLARGMEQQQLVDELLADVDAANSKADKAVQLGDKTLQEAQETLRTLQASDKSKYFILCFLPPEFDNQVQESKGAAQNALDSVPEIQRLIADAENKTHSAQRALQGAVDNAQRARDTAQDAQQKYAEQASQEAGQIQQGARDTKAEAEELRDEASALAGRVAVTGNKVKELEEKAAGDKDLTTQTQSMKNYDEELKYLRQEVENIEDINESLPEGCWKRMVLEP</sequence>
<dbReference type="GO" id="GO:0009887">
    <property type="term" value="P:animal organ morphogenesis"/>
    <property type="evidence" value="ECO:0007669"/>
    <property type="project" value="TreeGrafter"/>
</dbReference>
<feature type="compositionally biased region" description="Polar residues" evidence="10">
    <location>
        <begin position="1498"/>
        <end position="1510"/>
    </location>
</feature>
<evidence type="ECO:0000259" key="12">
    <source>
        <dbReference type="PROSITE" id="PS50027"/>
    </source>
</evidence>
<comment type="caution">
    <text evidence="8">Lacks conserved residue(s) required for the propagation of feature annotation.</text>
</comment>
<dbReference type="InterPro" id="IPR050440">
    <property type="entry name" value="Laminin/Netrin_ECM"/>
</dbReference>
<dbReference type="FunFam" id="2.10.25.10:FF:000067">
    <property type="entry name" value="Laminin subunit gamma 1"/>
    <property type="match status" value="1"/>
</dbReference>
<accession>A0A7R9EWA3</accession>
<dbReference type="PANTHER" id="PTHR10574">
    <property type="entry name" value="NETRIN/LAMININ-RELATED"/>
    <property type="match status" value="1"/>
</dbReference>
<dbReference type="EMBL" id="OD565757">
    <property type="protein sequence ID" value="CAD7442526.1"/>
    <property type="molecule type" value="Genomic_DNA"/>
</dbReference>
<evidence type="ECO:0000256" key="6">
    <source>
        <dbReference type="ARBA" id="ARBA00023180"/>
    </source>
</evidence>
<evidence type="ECO:0000256" key="11">
    <source>
        <dbReference type="SAM" id="SignalP"/>
    </source>
</evidence>
<keyword evidence="5 8" id="KW-1015">Disulfide bond</keyword>
<dbReference type="SMART" id="SM00181">
    <property type="entry name" value="EGF"/>
    <property type="match status" value="4"/>
</dbReference>
<gene>
    <name evidence="15" type="ORF">TBIB3V08_LOCUS4955</name>
</gene>
<dbReference type="CDD" id="cd00055">
    <property type="entry name" value="EGF_Lam"/>
    <property type="match status" value="9"/>
</dbReference>
<feature type="chain" id="PRO_5030775112" description="Laminin subunit gamma-1" evidence="11">
    <location>
        <begin position="19"/>
        <end position="1594"/>
    </location>
</feature>
<dbReference type="SUPFAM" id="SSF57196">
    <property type="entry name" value="EGF/Laminin"/>
    <property type="match status" value="9"/>
</dbReference>
<dbReference type="InterPro" id="IPR002049">
    <property type="entry name" value="LE_dom"/>
</dbReference>
<dbReference type="SMART" id="SM00136">
    <property type="entry name" value="LamNT"/>
    <property type="match status" value="1"/>
</dbReference>
<keyword evidence="9" id="KW-0175">Coiled coil</keyword>
<feature type="domain" description="Laminin N-terminal" evidence="14">
    <location>
        <begin position="49"/>
        <end position="292"/>
    </location>
</feature>
<dbReference type="FunFam" id="2.10.25.10:FF:000193">
    <property type="entry name" value="Laminin subunit gamma 1"/>
    <property type="match status" value="1"/>
</dbReference>
<feature type="domain" description="Laminin EGF-like" evidence="12">
    <location>
        <begin position="973"/>
        <end position="1020"/>
    </location>
</feature>
<dbReference type="FunFam" id="2.10.25.10:FF:000166">
    <property type="entry name" value="laminin subunit gamma-1"/>
    <property type="match status" value="1"/>
</dbReference>
<evidence type="ECO:0000256" key="2">
    <source>
        <dbReference type="ARBA" id="ARBA00022525"/>
    </source>
</evidence>
<evidence type="ECO:0000256" key="3">
    <source>
        <dbReference type="ARBA" id="ARBA00022729"/>
    </source>
</evidence>
<dbReference type="FunFam" id="2.10.25.10:FF:000728">
    <property type="entry name" value="Laminin subunit gamma 1"/>
    <property type="match status" value="1"/>
</dbReference>
<feature type="domain" description="Laminin EGF-like" evidence="12">
    <location>
        <begin position="1021"/>
        <end position="1066"/>
    </location>
</feature>
<feature type="disulfide bond" evidence="8">
    <location>
        <begin position="973"/>
        <end position="985"/>
    </location>
</feature>
<dbReference type="InterPro" id="IPR000742">
    <property type="entry name" value="EGF"/>
</dbReference>
<dbReference type="GO" id="GO:0048731">
    <property type="term" value="P:system development"/>
    <property type="evidence" value="ECO:0007669"/>
    <property type="project" value="UniProtKB-ARBA"/>
</dbReference>
<evidence type="ECO:0000259" key="13">
    <source>
        <dbReference type="PROSITE" id="PS51115"/>
    </source>
</evidence>
<evidence type="ECO:0000256" key="10">
    <source>
        <dbReference type="SAM" id="MobiDB-lite"/>
    </source>
</evidence>
<protein>
    <recommendedName>
        <fullName evidence="16">Laminin subunit gamma-1</fullName>
    </recommendedName>
</protein>
<evidence type="ECO:0000256" key="4">
    <source>
        <dbReference type="ARBA" id="ARBA00022737"/>
    </source>
</evidence>
<evidence type="ECO:0000256" key="5">
    <source>
        <dbReference type="ARBA" id="ARBA00023157"/>
    </source>
</evidence>
<dbReference type="SMART" id="SM00281">
    <property type="entry name" value="LamB"/>
    <property type="match status" value="1"/>
</dbReference>
<dbReference type="Gene3D" id="2.60.120.260">
    <property type="entry name" value="Galactose-binding domain-like"/>
    <property type="match status" value="1"/>
</dbReference>
<evidence type="ECO:0000256" key="1">
    <source>
        <dbReference type="ARBA" id="ARBA00004613"/>
    </source>
</evidence>
<feature type="disulfide bond" evidence="8">
    <location>
        <begin position="408"/>
        <end position="420"/>
    </location>
</feature>
<feature type="coiled-coil region" evidence="9">
    <location>
        <begin position="1225"/>
        <end position="1301"/>
    </location>
</feature>
<feature type="disulfide bond" evidence="8">
    <location>
        <begin position="945"/>
        <end position="954"/>
    </location>
</feature>
<feature type="domain" description="Laminin EGF-like" evidence="12">
    <location>
        <begin position="455"/>
        <end position="507"/>
    </location>
</feature>
<evidence type="ECO:0000259" key="14">
    <source>
        <dbReference type="PROSITE" id="PS51117"/>
    </source>
</evidence>
<dbReference type="SMART" id="SM00180">
    <property type="entry name" value="EGF_Lam"/>
    <property type="match status" value="10"/>
</dbReference>
<reference evidence="15" key="1">
    <citation type="submission" date="2020-11" db="EMBL/GenBank/DDBJ databases">
        <authorList>
            <person name="Tran Van P."/>
        </authorList>
    </citation>
    <scope>NUCLEOTIDE SEQUENCE</scope>
</reference>
<feature type="signal peptide" evidence="11">
    <location>
        <begin position="1"/>
        <end position="18"/>
    </location>
</feature>
<proteinExistence type="predicted"/>
<feature type="disulfide bond" evidence="8">
    <location>
        <begin position="1041"/>
        <end position="1050"/>
    </location>
</feature>
<feature type="coiled-coil region" evidence="9">
    <location>
        <begin position="1326"/>
        <end position="1378"/>
    </location>
</feature>
<evidence type="ECO:0008006" key="16">
    <source>
        <dbReference type="Google" id="ProtNLM"/>
    </source>
</evidence>
<organism evidence="15">
    <name type="scientific">Timema bartmani</name>
    <dbReference type="NCBI Taxonomy" id="61472"/>
    <lineage>
        <taxon>Eukaryota</taxon>
        <taxon>Metazoa</taxon>
        <taxon>Ecdysozoa</taxon>
        <taxon>Arthropoda</taxon>
        <taxon>Hexapoda</taxon>
        <taxon>Insecta</taxon>
        <taxon>Pterygota</taxon>
        <taxon>Neoptera</taxon>
        <taxon>Polyneoptera</taxon>
        <taxon>Phasmatodea</taxon>
        <taxon>Timematodea</taxon>
        <taxon>Timematoidea</taxon>
        <taxon>Timematidae</taxon>
        <taxon>Timema</taxon>
    </lineage>
</organism>